<comment type="caution">
    <text evidence="2">The sequence shown here is derived from an EMBL/GenBank/DDBJ whole genome shotgun (WGS) entry which is preliminary data.</text>
</comment>
<sequence>MPISDWQSPETIEQLNRLDRPGFAAELLRRNTTYRHEYAQTLRRIARGDTNPDEARSNLARRWGLRFCLRP</sequence>
<dbReference type="InterPro" id="IPR045465">
    <property type="entry name" value="Trans_reg_dom"/>
</dbReference>
<dbReference type="EMBL" id="JAMSKV010000019">
    <property type="protein sequence ID" value="MCQ8279979.1"/>
    <property type="molecule type" value="Genomic_DNA"/>
</dbReference>
<dbReference type="RefSeq" id="WP_422865469.1">
    <property type="nucleotide sequence ID" value="NZ_JAMSKV010000019.1"/>
</dbReference>
<evidence type="ECO:0000313" key="3">
    <source>
        <dbReference type="Proteomes" id="UP001524587"/>
    </source>
</evidence>
<gene>
    <name evidence="2" type="ORF">NFI95_16170</name>
</gene>
<proteinExistence type="predicted"/>
<protein>
    <submittedName>
        <fullName evidence="2">DUF6499 domain-containing protein</fullName>
    </submittedName>
</protein>
<evidence type="ECO:0000259" key="1">
    <source>
        <dbReference type="Pfam" id="PF20109"/>
    </source>
</evidence>
<reference evidence="2 3" key="1">
    <citation type="submission" date="2022-06" db="EMBL/GenBank/DDBJ databases">
        <title>Endosaccharibacter gen. nov., sp. nov., endophytic bacteria isolated from sugarcane.</title>
        <authorList>
            <person name="Pitiwittayakul N."/>
            <person name="Yukphan P."/>
            <person name="Charoenyingcharoen P."/>
            <person name="Tanasupawat S."/>
        </authorList>
    </citation>
    <scope>NUCLEOTIDE SEQUENCE [LARGE SCALE GENOMIC DNA]</scope>
    <source>
        <strain evidence="2 3">KSS8</strain>
    </source>
</reference>
<name>A0ABT1WAS2_9PROT</name>
<evidence type="ECO:0000313" key="2">
    <source>
        <dbReference type="EMBL" id="MCQ8279979.1"/>
    </source>
</evidence>
<dbReference type="Proteomes" id="UP001524587">
    <property type="component" value="Unassembled WGS sequence"/>
</dbReference>
<keyword evidence="3" id="KW-1185">Reference proteome</keyword>
<feature type="domain" description="Transcriptional regulator-like" evidence="1">
    <location>
        <begin position="5"/>
        <end position="67"/>
    </location>
</feature>
<accession>A0ABT1WAS2</accession>
<organism evidence="2 3">
    <name type="scientific">Endosaccharibacter trunci</name>
    <dbReference type="NCBI Taxonomy" id="2812733"/>
    <lineage>
        <taxon>Bacteria</taxon>
        <taxon>Pseudomonadati</taxon>
        <taxon>Pseudomonadota</taxon>
        <taxon>Alphaproteobacteria</taxon>
        <taxon>Acetobacterales</taxon>
        <taxon>Acetobacteraceae</taxon>
        <taxon>Endosaccharibacter</taxon>
    </lineage>
</organism>
<dbReference type="Pfam" id="PF20109">
    <property type="entry name" value="Trans_reg_dom"/>
    <property type="match status" value="1"/>
</dbReference>